<name>A0A4U8Z3Z8_METTU</name>
<organism evidence="1 2">
    <name type="scientific">Methylocella tundrae</name>
    <dbReference type="NCBI Taxonomy" id="227605"/>
    <lineage>
        <taxon>Bacteria</taxon>
        <taxon>Pseudomonadati</taxon>
        <taxon>Pseudomonadota</taxon>
        <taxon>Alphaproteobacteria</taxon>
        <taxon>Hyphomicrobiales</taxon>
        <taxon>Beijerinckiaceae</taxon>
        <taxon>Methylocella</taxon>
    </lineage>
</organism>
<proteinExistence type="predicted"/>
<accession>A0A4U8Z3Z8</accession>
<dbReference type="Proteomes" id="UP000294360">
    <property type="component" value="Chromosome"/>
</dbReference>
<dbReference type="AlphaFoldDB" id="A0A4U8Z3Z8"/>
<protein>
    <submittedName>
        <fullName evidence="1">Uncharacterized protein</fullName>
    </submittedName>
</protein>
<evidence type="ECO:0000313" key="2">
    <source>
        <dbReference type="Proteomes" id="UP000294360"/>
    </source>
</evidence>
<dbReference type="EMBL" id="LR536450">
    <property type="protein sequence ID" value="VFU10207.1"/>
    <property type="molecule type" value="Genomic_DNA"/>
</dbReference>
<sequence>MPSARPLFALLSFLAAGRNND</sequence>
<gene>
    <name evidence="1" type="ORF">MTUNDRAET4_3320</name>
</gene>
<evidence type="ECO:0000313" key="1">
    <source>
        <dbReference type="EMBL" id="VFU10207.1"/>
    </source>
</evidence>
<dbReference type="KEGG" id="mtun:MTUNDRAET4_3320"/>
<reference evidence="1 2" key="1">
    <citation type="submission" date="2019-03" db="EMBL/GenBank/DDBJ databases">
        <authorList>
            <person name="Kox A.R. M."/>
        </authorList>
    </citation>
    <scope>NUCLEOTIDE SEQUENCE [LARGE SCALE GENOMIC DNA]</scope>
    <source>
        <strain evidence="1">MTUNDRAET4 annotated genome</strain>
    </source>
</reference>